<dbReference type="OrthoDB" id="8479870at2"/>
<gene>
    <name evidence="6" type="ORF">BFL28_06380</name>
</gene>
<dbReference type="Proteomes" id="UP000094487">
    <property type="component" value="Unassembled WGS sequence"/>
</dbReference>
<evidence type="ECO:0000256" key="2">
    <source>
        <dbReference type="ARBA" id="ARBA00023015"/>
    </source>
</evidence>
<dbReference type="PANTHER" id="PTHR30427">
    <property type="entry name" value="TRANSCRIPTIONAL ACTIVATOR PROTEIN LYSR"/>
    <property type="match status" value="1"/>
</dbReference>
<organism evidence="6 7">
    <name type="scientific">Sphingomonas turrisvirgatae</name>
    <dbReference type="NCBI Taxonomy" id="1888892"/>
    <lineage>
        <taxon>Bacteria</taxon>
        <taxon>Pseudomonadati</taxon>
        <taxon>Pseudomonadota</taxon>
        <taxon>Alphaproteobacteria</taxon>
        <taxon>Sphingomonadales</taxon>
        <taxon>Sphingomonadaceae</taxon>
        <taxon>Sphingomonas</taxon>
    </lineage>
</organism>
<keyword evidence="7" id="KW-1185">Reference proteome</keyword>
<keyword evidence="3" id="KW-0238">DNA-binding</keyword>
<evidence type="ECO:0000256" key="3">
    <source>
        <dbReference type="ARBA" id="ARBA00023125"/>
    </source>
</evidence>
<evidence type="ECO:0000256" key="4">
    <source>
        <dbReference type="ARBA" id="ARBA00023163"/>
    </source>
</evidence>
<dbReference type="EMBL" id="MDDS01000075">
    <property type="protein sequence ID" value="ODP36317.1"/>
    <property type="molecule type" value="Genomic_DNA"/>
</dbReference>
<dbReference type="Gene3D" id="3.40.190.290">
    <property type="match status" value="1"/>
</dbReference>
<dbReference type="SUPFAM" id="SSF46785">
    <property type="entry name" value="Winged helix' DNA-binding domain"/>
    <property type="match status" value="1"/>
</dbReference>
<dbReference type="GO" id="GO:0010628">
    <property type="term" value="P:positive regulation of gene expression"/>
    <property type="evidence" value="ECO:0007669"/>
    <property type="project" value="TreeGrafter"/>
</dbReference>
<dbReference type="InterPro" id="IPR005119">
    <property type="entry name" value="LysR_subst-bd"/>
</dbReference>
<reference evidence="6 7" key="1">
    <citation type="submission" date="2016-08" db="EMBL/GenBank/DDBJ databases">
        <title>Draft genome of the agarase producing Sphingomonas sp. MCT13.</title>
        <authorList>
            <person name="D'Andrea M.M."/>
            <person name="Rossolini G.M."/>
            <person name="Thaller M.C."/>
        </authorList>
    </citation>
    <scope>NUCLEOTIDE SEQUENCE [LARGE SCALE GENOMIC DNA]</scope>
    <source>
        <strain evidence="6 7">MCT13</strain>
    </source>
</reference>
<sequence length="296" mass="32588">MRFRQLEIIHAVYTHGSISAAARALGVSQPSVSKMLRHAEDQLGLPLFQLARGRLVPTDEAHVLMREAGDVFERLESLQHTARNLGQAGGGHIRLGTVPSLALDVVPRALARFRREWPRVTFEVHINQHDDLSRSLIERETDLAIAFTPPPHPRLQNELLTKGELVVLAPTGHFGPVAGRLPITALADCDVIGVSATGPIGDIFIEAAKACGIAYRESIAVQTFFIAARLAQLERGITVVDEFTARAFAAPGFSWFPVEPALRFTLSHVTLENRHPSRAMRQFLRTLDATIEEGRI</sequence>
<dbReference type="GO" id="GO:0003700">
    <property type="term" value="F:DNA-binding transcription factor activity"/>
    <property type="evidence" value="ECO:0007669"/>
    <property type="project" value="InterPro"/>
</dbReference>
<dbReference type="PRINTS" id="PR00039">
    <property type="entry name" value="HTHLYSR"/>
</dbReference>
<feature type="domain" description="HTH lysR-type" evidence="5">
    <location>
        <begin position="1"/>
        <end position="58"/>
    </location>
</feature>
<dbReference type="GO" id="GO:0009089">
    <property type="term" value="P:lysine biosynthetic process via diaminopimelate"/>
    <property type="evidence" value="ECO:0007669"/>
    <property type="project" value="TreeGrafter"/>
</dbReference>
<evidence type="ECO:0000313" key="7">
    <source>
        <dbReference type="Proteomes" id="UP000094487"/>
    </source>
</evidence>
<dbReference type="PANTHER" id="PTHR30427:SF1">
    <property type="entry name" value="TRANSCRIPTIONAL ACTIVATOR PROTEIN LYSR"/>
    <property type="match status" value="1"/>
</dbReference>
<dbReference type="Pfam" id="PF03466">
    <property type="entry name" value="LysR_substrate"/>
    <property type="match status" value="1"/>
</dbReference>
<dbReference type="CDD" id="cd05466">
    <property type="entry name" value="PBP2_LTTR_substrate"/>
    <property type="match status" value="1"/>
</dbReference>
<dbReference type="STRING" id="1888892.BFL28_06380"/>
<evidence type="ECO:0000256" key="1">
    <source>
        <dbReference type="ARBA" id="ARBA00009437"/>
    </source>
</evidence>
<name>A0A1E3LRE2_9SPHN</name>
<evidence type="ECO:0000313" key="6">
    <source>
        <dbReference type="EMBL" id="ODP36317.1"/>
    </source>
</evidence>
<dbReference type="GO" id="GO:0043565">
    <property type="term" value="F:sequence-specific DNA binding"/>
    <property type="evidence" value="ECO:0007669"/>
    <property type="project" value="TreeGrafter"/>
</dbReference>
<dbReference type="AlphaFoldDB" id="A0A1E3LRE2"/>
<dbReference type="PROSITE" id="PS50931">
    <property type="entry name" value="HTH_LYSR"/>
    <property type="match status" value="1"/>
</dbReference>
<dbReference type="Gene3D" id="1.10.10.10">
    <property type="entry name" value="Winged helix-like DNA-binding domain superfamily/Winged helix DNA-binding domain"/>
    <property type="match status" value="1"/>
</dbReference>
<protein>
    <recommendedName>
        <fullName evidence="5">HTH lysR-type domain-containing protein</fullName>
    </recommendedName>
</protein>
<dbReference type="SUPFAM" id="SSF53850">
    <property type="entry name" value="Periplasmic binding protein-like II"/>
    <property type="match status" value="1"/>
</dbReference>
<accession>A0A1E3LRE2</accession>
<keyword evidence="4" id="KW-0804">Transcription</keyword>
<dbReference type="InterPro" id="IPR000847">
    <property type="entry name" value="LysR_HTH_N"/>
</dbReference>
<keyword evidence="2" id="KW-0805">Transcription regulation</keyword>
<dbReference type="RefSeq" id="WP_069321886.1">
    <property type="nucleotide sequence ID" value="NZ_MDDS01000075.1"/>
</dbReference>
<dbReference type="InterPro" id="IPR036388">
    <property type="entry name" value="WH-like_DNA-bd_sf"/>
</dbReference>
<evidence type="ECO:0000259" key="5">
    <source>
        <dbReference type="PROSITE" id="PS50931"/>
    </source>
</evidence>
<comment type="caution">
    <text evidence="6">The sequence shown here is derived from an EMBL/GenBank/DDBJ whole genome shotgun (WGS) entry which is preliminary data.</text>
</comment>
<dbReference type="Pfam" id="PF00126">
    <property type="entry name" value="HTH_1"/>
    <property type="match status" value="1"/>
</dbReference>
<dbReference type="InterPro" id="IPR036390">
    <property type="entry name" value="WH_DNA-bd_sf"/>
</dbReference>
<comment type="similarity">
    <text evidence="1">Belongs to the LysR transcriptional regulatory family.</text>
</comment>
<proteinExistence type="inferred from homology"/>